<evidence type="ECO:0000256" key="8">
    <source>
        <dbReference type="ARBA" id="ARBA00023224"/>
    </source>
</evidence>
<dbReference type="SMART" id="SM01381">
    <property type="entry name" value="7TM_GPCR_Srsx"/>
    <property type="match status" value="1"/>
</dbReference>
<keyword evidence="3 9" id="KW-0812">Transmembrane</keyword>
<evidence type="ECO:0000313" key="13">
    <source>
        <dbReference type="Proteomes" id="UP001154078"/>
    </source>
</evidence>
<dbReference type="GO" id="GO:0004983">
    <property type="term" value="F:neuropeptide Y receptor activity"/>
    <property type="evidence" value="ECO:0007669"/>
    <property type="project" value="InterPro"/>
</dbReference>
<proteinExistence type="inferred from homology"/>
<dbReference type="Gene3D" id="1.20.1070.10">
    <property type="entry name" value="Rhodopsin 7-helix transmembrane proteins"/>
    <property type="match status" value="1"/>
</dbReference>
<keyword evidence="13" id="KW-1185">Reference proteome</keyword>
<dbReference type="PROSITE" id="PS50262">
    <property type="entry name" value="G_PROTEIN_RECEP_F1_2"/>
    <property type="match status" value="1"/>
</dbReference>
<feature type="transmembrane region" description="Helical" evidence="10">
    <location>
        <begin position="204"/>
        <end position="230"/>
    </location>
</feature>
<evidence type="ECO:0000256" key="6">
    <source>
        <dbReference type="ARBA" id="ARBA00023136"/>
    </source>
</evidence>
<dbReference type="EMBL" id="OV121139">
    <property type="protein sequence ID" value="CAH0562013.1"/>
    <property type="molecule type" value="Genomic_DNA"/>
</dbReference>
<feature type="transmembrane region" description="Helical" evidence="10">
    <location>
        <begin position="114"/>
        <end position="136"/>
    </location>
</feature>
<dbReference type="AlphaFoldDB" id="A0A9P0BBI2"/>
<feature type="domain" description="G-protein coupled receptors family 1 profile" evidence="11">
    <location>
        <begin position="53"/>
        <end position="345"/>
    </location>
</feature>
<dbReference type="InterPro" id="IPR000611">
    <property type="entry name" value="NPY_rcpt"/>
</dbReference>
<keyword evidence="6 10" id="KW-0472">Membrane</keyword>
<evidence type="ECO:0000256" key="10">
    <source>
        <dbReference type="SAM" id="Phobius"/>
    </source>
</evidence>
<dbReference type="PANTHER" id="PTHR45695">
    <property type="entry name" value="LEUCOKININ RECEPTOR-RELATED"/>
    <property type="match status" value="1"/>
</dbReference>
<accession>A0A9P0BBI2</accession>
<dbReference type="Proteomes" id="UP001154078">
    <property type="component" value="Chromosome 8"/>
</dbReference>
<evidence type="ECO:0000259" key="11">
    <source>
        <dbReference type="PROSITE" id="PS50262"/>
    </source>
</evidence>
<dbReference type="CDD" id="cd15001">
    <property type="entry name" value="7tmA_GPRnna14-like"/>
    <property type="match status" value="1"/>
</dbReference>
<dbReference type="SUPFAM" id="SSF81321">
    <property type="entry name" value="Family A G protein-coupled receptor-like"/>
    <property type="match status" value="1"/>
</dbReference>
<feature type="transmembrane region" description="Helical" evidence="10">
    <location>
        <begin position="40"/>
        <end position="62"/>
    </location>
</feature>
<keyword evidence="7 9" id="KW-0675">Receptor</keyword>
<evidence type="ECO:0000256" key="9">
    <source>
        <dbReference type="RuleBase" id="RU000688"/>
    </source>
</evidence>
<dbReference type="PANTHER" id="PTHR45695:SF15">
    <property type="entry name" value="OPSIN RH2"/>
    <property type="match status" value="1"/>
</dbReference>
<feature type="transmembrane region" description="Helical" evidence="10">
    <location>
        <begin position="156"/>
        <end position="176"/>
    </location>
</feature>
<name>A0A9P0BBI2_BRAAE</name>
<evidence type="ECO:0000256" key="2">
    <source>
        <dbReference type="ARBA" id="ARBA00010663"/>
    </source>
</evidence>
<feature type="transmembrane region" description="Helical" evidence="10">
    <location>
        <begin position="285"/>
        <end position="305"/>
    </location>
</feature>
<keyword evidence="5 9" id="KW-0297">G-protein coupled receptor</keyword>
<keyword evidence="4 10" id="KW-1133">Transmembrane helix</keyword>
<dbReference type="GO" id="GO:0005886">
    <property type="term" value="C:plasma membrane"/>
    <property type="evidence" value="ECO:0007669"/>
    <property type="project" value="TreeGrafter"/>
</dbReference>
<dbReference type="InterPro" id="IPR017452">
    <property type="entry name" value="GPCR_Rhodpsn_7TM"/>
</dbReference>
<protein>
    <recommendedName>
        <fullName evidence="11">G-protein coupled receptors family 1 profile domain-containing protein</fullName>
    </recommendedName>
</protein>
<dbReference type="InterPro" id="IPR000276">
    <property type="entry name" value="GPCR_Rhodpsn"/>
</dbReference>
<evidence type="ECO:0000256" key="3">
    <source>
        <dbReference type="ARBA" id="ARBA00022692"/>
    </source>
</evidence>
<organism evidence="12 13">
    <name type="scientific">Brassicogethes aeneus</name>
    <name type="common">Rape pollen beetle</name>
    <name type="synonym">Meligethes aeneus</name>
    <dbReference type="NCBI Taxonomy" id="1431903"/>
    <lineage>
        <taxon>Eukaryota</taxon>
        <taxon>Metazoa</taxon>
        <taxon>Ecdysozoa</taxon>
        <taxon>Arthropoda</taxon>
        <taxon>Hexapoda</taxon>
        <taxon>Insecta</taxon>
        <taxon>Pterygota</taxon>
        <taxon>Neoptera</taxon>
        <taxon>Endopterygota</taxon>
        <taxon>Coleoptera</taxon>
        <taxon>Polyphaga</taxon>
        <taxon>Cucujiformia</taxon>
        <taxon>Nitidulidae</taxon>
        <taxon>Meligethinae</taxon>
        <taxon>Brassicogethes</taxon>
    </lineage>
</organism>
<feature type="transmembrane region" description="Helical" evidence="10">
    <location>
        <begin position="74"/>
        <end position="94"/>
    </location>
</feature>
<comment type="similarity">
    <text evidence="2 9">Belongs to the G-protein coupled receptor 1 family.</text>
</comment>
<comment type="subcellular location">
    <subcellularLocation>
        <location evidence="1">Membrane</location>
        <topology evidence="1">Multi-pass membrane protein</topology>
    </subcellularLocation>
</comment>
<reference evidence="12" key="1">
    <citation type="submission" date="2021-12" db="EMBL/GenBank/DDBJ databases">
        <authorList>
            <person name="King R."/>
        </authorList>
    </citation>
    <scope>NUCLEOTIDE SEQUENCE</scope>
</reference>
<evidence type="ECO:0000256" key="7">
    <source>
        <dbReference type="ARBA" id="ARBA00023170"/>
    </source>
</evidence>
<dbReference type="PRINTS" id="PR01012">
    <property type="entry name" value="NRPEPTIDEYR"/>
</dbReference>
<evidence type="ECO:0000313" key="12">
    <source>
        <dbReference type="EMBL" id="CAH0562013.1"/>
    </source>
</evidence>
<sequence>MADYTEDESYTMGSKDYGGYYTNKNESFLVFNWNELIPTLMVYGVTLVLGITGNCLMIITTFRYRRMLSVTNVFLSSLASSDLLLILFCIPVKVAKLFSYTWEMGLFLCKTVHYMQNLSAICSVLTLTAISIERYYAIVHPMKAKYICTISQAKKIILVIWIISIILAFPTLRVQIHYPVGINNEYVWCVRDWNNIPLWKFHEVYMLIVILVVPFCIMTLSYSLICFEVWQLMERRSVMTSEQALTRNHSSIHDEQCKESLQLGNSDKLTRTRSTRDDTQMVKQVIYMLIAVVVLFVICWTPLLVDNVLTAYNILPTERVGTLKYMLTTFHLLAYCNSCINPIIYGFMSRSFRESFVRALCCTSDKRTSKNSFTLRHISRNGSQTRSTLIR</sequence>
<gene>
    <name evidence="12" type="ORF">MELIAE_LOCUS11264</name>
</gene>
<dbReference type="OrthoDB" id="2132067at2759"/>
<dbReference type="Pfam" id="PF00001">
    <property type="entry name" value="7tm_1"/>
    <property type="match status" value="1"/>
</dbReference>
<dbReference type="PRINTS" id="PR00237">
    <property type="entry name" value="GPCRRHODOPSN"/>
</dbReference>
<dbReference type="PROSITE" id="PS00237">
    <property type="entry name" value="G_PROTEIN_RECEP_F1_1"/>
    <property type="match status" value="1"/>
</dbReference>
<keyword evidence="8 9" id="KW-0807">Transducer</keyword>
<evidence type="ECO:0000256" key="5">
    <source>
        <dbReference type="ARBA" id="ARBA00023040"/>
    </source>
</evidence>
<evidence type="ECO:0000256" key="4">
    <source>
        <dbReference type="ARBA" id="ARBA00022989"/>
    </source>
</evidence>
<feature type="transmembrane region" description="Helical" evidence="10">
    <location>
        <begin position="325"/>
        <end position="348"/>
    </location>
</feature>
<evidence type="ECO:0000256" key="1">
    <source>
        <dbReference type="ARBA" id="ARBA00004141"/>
    </source>
</evidence>
<dbReference type="FunFam" id="1.20.1070.10:FF:000511">
    <property type="entry name" value="Putative neuropeptide G protein-coupled receptor"/>
    <property type="match status" value="1"/>
</dbReference>